<organism evidence="1 2">
    <name type="scientific">Trifolium pratense</name>
    <name type="common">Red clover</name>
    <dbReference type="NCBI Taxonomy" id="57577"/>
    <lineage>
        <taxon>Eukaryota</taxon>
        <taxon>Viridiplantae</taxon>
        <taxon>Streptophyta</taxon>
        <taxon>Embryophyta</taxon>
        <taxon>Tracheophyta</taxon>
        <taxon>Spermatophyta</taxon>
        <taxon>Magnoliopsida</taxon>
        <taxon>eudicotyledons</taxon>
        <taxon>Gunneridae</taxon>
        <taxon>Pentapetalae</taxon>
        <taxon>rosids</taxon>
        <taxon>fabids</taxon>
        <taxon>Fabales</taxon>
        <taxon>Fabaceae</taxon>
        <taxon>Papilionoideae</taxon>
        <taxon>50 kb inversion clade</taxon>
        <taxon>NPAAA clade</taxon>
        <taxon>Hologalegina</taxon>
        <taxon>IRL clade</taxon>
        <taxon>Trifolieae</taxon>
        <taxon>Trifolium</taxon>
    </lineage>
</organism>
<accession>A0ACB0IUL3</accession>
<reference evidence="1" key="1">
    <citation type="submission" date="2023-10" db="EMBL/GenBank/DDBJ databases">
        <authorList>
            <person name="Rodriguez Cubillos JULIANA M."/>
            <person name="De Vega J."/>
        </authorList>
    </citation>
    <scope>NUCLEOTIDE SEQUENCE</scope>
</reference>
<evidence type="ECO:0000313" key="2">
    <source>
        <dbReference type="Proteomes" id="UP001177021"/>
    </source>
</evidence>
<proteinExistence type="predicted"/>
<evidence type="ECO:0000313" key="1">
    <source>
        <dbReference type="EMBL" id="CAJ2635570.1"/>
    </source>
</evidence>
<keyword evidence="2" id="KW-1185">Reference proteome</keyword>
<comment type="caution">
    <text evidence="1">The sequence shown here is derived from an EMBL/GenBank/DDBJ whole genome shotgun (WGS) entry which is preliminary data.</text>
</comment>
<protein>
    <submittedName>
        <fullName evidence="1">Uncharacterized protein</fullName>
    </submittedName>
</protein>
<dbReference type="Proteomes" id="UP001177021">
    <property type="component" value="Unassembled WGS sequence"/>
</dbReference>
<name>A0ACB0IUL3_TRIPR</name>
<gene>
    <name evidence="1" type="ORF">MILVUS5_LOCUS6231</name>
</gene>
<sequence length="182" mass="21281">MINSIMDSVNVIDMNFDLNECPIEDISHENGNSTIIVEHFDHAIVANDVLEVDDIESFEKENLAPYRENIQVNQFFEEVDKDGQNIIPFVGQIFLTEEEAFAFYKRYAYQHGFAIRKGRFVKQNGIISRRDFFCHREGSVSLKIIDPSKEQRKRESSRCECKAHLRISSQKSHDIFPSEWRC</sequence>
<dbReference type="EMBL" id="CASHSV030000002">
    <property type="protein sequence ID" value="CAJ2635570.1"/>
    <property type="molecule type" value="Genomic_DNA"/>
</dbReference>